<dbReference type="PRINTS" id="PR00598">
    <property type="entry name" value="HTHMARR"/>
</dbReference>
<dbReference type="Proteomes" id="UP000278036">
    <property type="component" value="Unassembled WGS sequence"/>
</dbReference>
<dbReference type="InterPro" id="IPR039422">
    <property type="entry name" value="MarR/SlyA-like"/>
</dbReference>
<dbReference type="InterPro" id="IPR023187">
    <property type="entry name" value="Tscrpt_reg_MarR-type_CS"/>
</dbReference>
<gene>
    <name evidence="5" type="ORF">D6Z83_07330</name>
    <name evidence="6" type="ORF">EBE87_15340</name>
</gene>
<dbReference type="RefSeq" id="WP_120637674.1">
    <property type="nucleotide sequence ID" value="NZ_RAQU01000030.1"/>
</dbReference>
<dbReference type="PROSITE" id="PS50995">
    <property type="entry name" value="HTH_MARR_2"/>
    <property type="match status" value="1"/>
</dbReference>
<evidence type="ECO:0000256" key="2">
    <source>
        <dbReference type="ARBA" id="ARBA00023125"/>
    </source>
</evidence>
<dbReference type="Pfam" id="PF12802">
    <property type="entry name" value="MarR_2"/>
    <property type="match status" value="1"/>
</dbReference>
<dbReference type="InterPro" id="IPR036388">
    <property type="entry name" value="WH-like_DNA-bd_sf"/>
</dbReference>
<dbReference type="SMART" id="SM00347">
    <property type="entry name" value="HTH_MARR"/>
    <property type="match status" value="1"/>
</dbReference>
<dbReference type="Proteomes" id="UP000274097">
    <property type="component" value="Unassembled WGS sequence"/>
</dbReference>
<proteinExistence type="predicted"/>
<keyword evidence="2" id="KW-0238">DNA-binding</keyword>
<evidence type="ECO:0000256" key="1">
    <source>
        <dbReference type="ARBA" id="ARBA00023015"/>
    </source>
</evidence>
<accession>A0A3A9JF12</accession>
<dbReference type="EMBL" id="RAQU01000030">
    <property type="protein sequence ID" value="RKK04850.1"/>
    <property type="molecule type" value="Genomic_DNA"/>
</dbReference>
<keyword evidence="3" id="KW-0804">Transcription</keyword>
<dbReference type="PROSITE" id="PS01117">
    <property type="entry name" value="HTH_MARR_1"/>
    <property type="match status" value="1"/>
</dbReference>
<dbReference type="PANTHER" id="PTHR33164:SF64">
    <property type="entry name" value="TRANSCRIPTIONAL REGULATOR SLYA"/>
    <property type="match status" value="1"/>
</dbReference>
<evidence type="ECO:0000256" key="3">
    <source>
        <dbReference type="ARBA" id="ARBA00023163"/>
    </source>
</evidence>
<keyword evidence="1" id="KW-0805">Transcription regulation</keyword>
<dbReference type="PANTHER" id="PTHR33164">
    <property type="entry name" value="TRANSCRIPTIONAL REGULATOR, MARR FAMILY"/>
    <property type="match status" value="1"/>
</dbReference>
<dbReference type="GO" id="GO:0003677">
    <property type="term" value="F:DNA binding"/>
    <property type="evidence" value="ECO:0007669"/>
    <property type="project" value="UniProtKB-KW"/>
</dbReference>
<dbReference type="EMBL" id="RFLX01000011">
    <property type="protein sequence ID" value="RMI20515.1"/>
    <property type="molecule type" value="Genomic_DNA"/>
</dbReference>
<dbReference type="AlphaFoldDB" id="A0A3A9JF12"/>
<sequence length="151" mass="16864">MPPSPASPRSRFGIEFVLLARRWRRALDQRLAMVGLTDATWAPLVHLSESGDGVSQKDLAALVGIDGSSLVRLLDLLVGQGLVERRMDENDRRARLIFLTKAGRAAVARIRRELSRGEAEMLVDLSDEDIAALLDAFARIDRRLRLERPQP</sequence>
<evidence type="ECO:0000313" key="7">
    <source>
        <dbReference type="Proteomes" id="UP000274097"/>
    </source>
</evidence>
<dbReference type="InterPro" id="IPR000835">
    <property type="entry name" value="HTH_MarR-typ"/>
</dbReference>
<reference evidence="5 8" key="1">
    <citation type="submission" date="2018-09" db="EMBL/GenBank/DDBJ databases">
        <title>Roseomonas sp. nov., isolated from feces of Tibetan antelopes in the Qinghai-Tibet plateau, China.</title>
        <authorList>
            <person name="Tian Z."/>
        </authorList>
    </citation>
    <scope>NUCLEOTIDE SEQUENCE [LARGE SCALE GENOMIC DNA]</scope>
    <source>
        <strain evidence="6 7">Z23</strain>
        <strain evidence="5 8">Z24</strain>
    </source>
</reference>
<feature type="domain" description="HTH marR-type" evidence="4">
    <location>
        <begin position="9"/>
        <end position="142"/>
    </location>
</feature>
<evidence type="ECO:0000313" key="8">
    <source>
        <dbReference type="Proteomes" id="UP000278036"/>
    </source>
</evidence>
<evidence type="ECO:0000259" key="4">
    <source>
        <dbReference type="PROSITE" id="PS50995"/>
    </source>
</evidence>
<keyword evidence="7" id="KW-1185">Reference proteome</keyword>
<dbReference type="GO" id="GO:0003700">
    <property type="term" value="F:DNA-binding transcription factor activity"/>
    <property type="evidence" value="ECO:0007669"/>
    <property type="project" value="InterPro"/>
</dbReference>
<name>A0A3A9JF12_9PROT</name>
<evidence type="ECO:0000313" key="6">
    <source>
        <dbReference type="EMBL" id="RMI20515.1"/>
    </source>
</evidence>
<evidence type="ECO:0000313" key="5">
    <source>
        <dbReference type="EMBL" id="RKK04850.1"/>
    </source>
</evidence>
<dbReference type="OrthoDB" id="7427954at2"/>
<protein>
    <submittedName>
        <fullName evidence="5">MarR family transcriptional regulator</fullName>
    </submittedName>
</protein>
<dbReference type="SUPFAM" id="SSF46785">
    <property type="entry name" value="Winged helix' DNA-binding domain"/>
    <property type="match status" value="1"/>
</dbReference>
<comment type="caution">
    <text evidence="5">The sequence shown here is derived from an EMBL/GenBank/DDBJ whole genome shotgun (WGS) entry which is preliminary data.</text>
</comment>
<organism evidence="5 8">
    <name type="scientific">Teichococcus wenyumeiae</name>
    <dbReference type="NCBI Taxonomy" id="2478470"/>
    <lineage>
        <taxon>Bacteria</taxon>
        <taxon>Pseudomonadati</taxon>
        <taxon>Pseudomonadota</taxon>
        <taxon>Alphaproteobacteria</taxon>
        <taxon>Acetobacterales</taxon>
        <taxon>Roseomonadaceae</taxon>
        <taxon>Roseomonas</taxon>
    </lineage>
</organism>
<dbReference type="InParanoid" id="A0A3A9JF12"/>
<dbReference type="GO" id="GO:0006950">
    <property type="term" value="P:response to stress"/>
    <property type="evidence" value="ECO:0007669"/>
    <property type="project" value="TreeGrafter"/>
</dbReference>
<dbReference type="InterPro" id="IPR036390">
    <property type="entry name" value="WH_DNA-bd_sf"/>
</dbReference>
<dbReference type="Gene3D" id="1.10.10.10">
    <property type="entry name" value="Winged helix-like DNA-binding domain superfamily/Winged helix DNA-binding domain"/>
    <property type="match status" value="1"/>
</dbReference>
<dbReference type="FunCoup" id="A0A3A9JF12">
    <property type="interactions" value="189"/>
</dbReference>